<dbReference type="GO" id="GO:0004826">
    <property type="term" value="F:phenylalanine-tRNA ligase activity"/>
    <property type="evidence" value="ECO:0007669"/>
    <property type="project" value="UniProtKB-UniRule"/>
</dbReference>
<dbReference type="Proteomes" id="UP000298677">
    <property type="component" value="Chromosome"/>
</dbReference>
<evidence type="ECO:0000256" key="8">
    <source>
        <dbReference type="ARBA" id="ARBA00022741"/>
    </source>
</evidence>
<dbReference type="SUPFAM" id="SSF55681">
    <property type="entry name" value="Class II aaRS and biotin synthetases"/>
    <property type="match status" value="1"/>
</dbReference>
<keyword evidence="11 16" id="KW-0694">RNA-binding</keyword>
<dbReference type="FunFam" id="3.30.930.10:FF:000022">
    <property type="entry name" value="Phenylalanine--tRNA ligase beta subunit"/>
    <property type="match status" value="1"/>
</dbReference>
<organism evidence="20 21">
    <name type="scientific">Buchnera aphidicola</name>
    <name type="common">Anoecia oenotherae</name>
    <dbReference type="NCBI Taxonomy" id="1241833"/>
    <lineage>
        <taxon>Bacteria</taxon>
        <taxon>Pseudomonadati</taxon>
        <taxon>Pseudomonadota</taxon>
        <taxon>Gammaproteobacteria</taxon>
        <taxon>Enterobacterales</taxon>
        <taxon>Erwiniaceae</taxon>
        <taxon>Buchnera</taxon>
    </lineage>
</organism>
<dbReference type="AlphaFoldDB" id="A0A4D6XZ00"/>
<keyword evidence="6 15" id="KW-0436">Ligase</keyword>
<evidence type="ECO:0000256" key="6">
    <source>
        <dbReference type="ARBA" id="ARBA00022598"/>
    </source>
</evidence>
<evidence type="ECO:0000259" key="18">
    <source>
        <dbReference type="PROSITE" id="PS51447"/>
    </source>
</evidence>
<evidence type="ECO:0000256" key="10">
    <source>
        <dbReference type="ARBA" id="ARBA00022842"/>
    </source>
</evidence>
<dbReference type="SUPFAM" id="SSF46955">
    <property type="entry name" value="Putative DNA-binding domain"/>
    <property type="match status" value="1"/>
</dbReference>
<sequence>MTYVLFLKIIFNFFNNLNKIGYFMKFSESWFREWIDPKINTSTLCNQLTEIGFEANIYNPLFFNTFHNIITGKIINELKIKKKSKLNFFTVDIGSNKSIIVYGILDTTSIGKIVAIATEKSILPNKLVIKKTLITKNIYSEGKICTFLDLGINISQKEVIEISSKYPLGLDIKEFFSHFFPIINISSTPNRSYGLSLLTLAKEIAVVNNLKLPFIKIKHTTKNQKNKINIKIEENLQHLVTYCGRKIKNINLKKETPYWLKERLRFAEILPGKNILDNIINYVYIELGQPVHIIDSSLIKNELFIRHPKEKEIKNLYTKKNFILSKTSIVVSNTEKILSLGNNLNEKIFHMQKKSRNIFIGSIFLKPYSSFHNLNKNSICLQNNYRIYEYSTDYGLQTKLIDYTSSLIVHLCDGIEQSINLSNNDTIYHECIKINIQLKNFNRLLGCNIQKNVIFKILQKIGYEIFENNKTITVIVPNWRYDVKIEEHVIEDFLRIYGYKKIDYLPIKNYTNNSKKNNTKFDLCRIKYLLIDKGYYEIITYGFVNPNIQNLFFTKNNYLTIKNPISKELSSMRQSIWMGLLSSMEYNQNRQNNSLRFFESGICFIKEKTKELKIKEIHVLSGAINGLFYPTNWDGKNRMCNFYDLKGDVESVLELCVNIKKIEFIPACITGLHTGKSAYIYINKTIIGKIGELDPKISEKFNLKNPTILFELFLDKIKEKKPRVIHLISPFPTIQRDISIVIPIFTLSMDIIQTCMKIVDNNLTKINITDVYYGNQIQNQKKSISIRFIFQHYKKTYTNHEIDSIINNCIHILGQKYKASLRKL</sequence>
<accession>A0A4D6XZ00</accession>
<evidence type="ECO:0000256" key="15">
    <source>
        <dbReference type="HAMAP-Rule" id="MF_00283"/>
    </source>
</evidence>
<dbReference type="InterPro" id="IPR005146">
    <property type="entry name" value="B3/B4_tRNA-bd"/>
</dbReference>
<dbReference type="InterPro" id="IPR005121">
    <property type="entry name" value="Fdx_antiC-bd"/>
</dbReference>
<evidence type="ECO:0000256" key="16">
    <source>
        <dbReference type="PROSITE-ProRule" id="PRU00209"/>
    </source>
</evidence>
<dbReference type="InterPro" id="IPR020825">
    <property type="entry name" value="Phe-tRNA_synthase-like_B3/B4"/>
</dbReference>
<dbReference type="SMART" id="SM00896">
    <property type="entry name" value="FDX-ACB"/>
    <property type="match status" value="1"/>
</dbReference>
<evidence type="ECO:0000259" key="19">
    <source>
        <dbReference type="PROSITE" id="PS51483"/>
    </source>
</evidence>
<evidence type="ECO:0000313" key="21">
    <source>
        <dbReference type="Proteomes" id="UP000298677"/>
    </source>
</evidence>
<dbReference type="SUPFAM" id="SSF56037">
    <property type="entry name" value="PheT/TilS domain"/>
    <property type="match status" value="1"/>
</dbReference>
<dbReference type="Gene3D" id="3.30.70.380">
    <property type="entry name" value="Ferrodoxin-fold anticodon-binding domain"/>
    <property type="match status" value="1"/>
</dbReference>
<dbReference type="GO" id="GO:0000287">
    <property type="term" value="F:magnesium ion binding"/>
    <property type="evidence" value="ECO:0007669"/>
    <property type="project" value="UniProtKB-UniRule"/>
</dbReference>
<comment type="subcellular location">
    <subcellularLocation>
        <location evidence="1 15">Cytoplasm</location>
    </subcellularLocation>
</comment>
<keyword evidence="12 15" id="KW-0648">Protein biosynthesis</keyword>
<dbReference type="InterPro" id="IPR012340">
    <property type="entry name" value="NA-bd_OB-fold"/>
</dbReference>
<evidence type="ECO:0000313" key="20">
    <source>
        <dbReference type="EMBL" id="QCI19240.1"/>
    </source>
</evidence>
<evidence type="ECO:0000256" key="14">
    <source>
        <dbReference type="ARBA" id="ARBA00049255"/>
    </source>
</evidence>
<feature type="domain" description="TRNA-binding" evidence="17">
    <location>
        <begin position="63"/>
        <end position="173"/>
    </location>
</feature>
<dbReference type="SMART" id="SM00873">
    <property type="entry name" value="B3_4"/>
    <property type="match status" value="1"/>
</dbReference>
<evidence type="ECO:0000256" key="5">
    <source>
        <dbReference type="ARBA" id="ARBA00022555"/>
    </source>
</evidence>
<keyword evidence="7 15" id="KW-0479">Metal-binding</keyword>
<reference evidence="20 21" key="1">
    <citation type="submission" date="2018-10" db="EMBL/GenBank/DDBJ databases">
        <title>Comparative functional genomics of the obligate endosymbiont Buchnera aphidicola.</title>
        <authorList>
            <person name="Chong R.A."/>
        </authorList>
    </citation>
    <scope>NUCLEOTIDE SEQUENCE [LARGE SCALE GENOMIC DNA]</scope>
    <source>
        <strain evidence="20 21">Aoe</strain>
    </source>
</reference>
<dbReference type="InterPro" id="IPR005147">
    <property type="entry name" value="tRNA_synthase_B5-dom"/>
</dbReference>
<evidence type="ECO:0000256" key="2">
    <source>
        <dbReference type="ARBA" id="ARBA00008653"/>
    </source>
</evidence>
<dbReference type="Gene3D" id="2.40.50.140">
    <property type="entry name" value="Nucleic acid-binding proteins"/>
    <property type="match status" value="1"/>
</dbReference>
<dbReference type="Gene3D" id="3.50.40.10">
    <property type="entry name" value="Phenylalanyl-trna Synthetase, Chain B, domain 3"/>
    <property type="match status" value="1"/>
</dbReference>
<dbReference type="SUPFAM" id="SSF50249">
    <property type="entry name" value="Nucleic acid-binding proteins"/>
    <property type="match status" value="1"/>
</dbReference>
<evidence type="ECO:0000256" key="9">
    <source>
        <dbReference type="ARBA" id="ARBA00022840"/>
    </source>
</evidence>
<evidence type="ECO:0000256" key="4">
    <source>
        <dbReference type="ARBA" id="ARBA00022490"/>
    </source>
</evidence>
<dbReference type="PANTHER" id="PTHR10947">
    <property type="entry name" value="PHENYLALANYL-TRNA SYNTHETASE BETA CHAIN AND LEUCINE-RICH REPEAT-CONTAINING PROTEIN 47"/>
    <property type="match status" value="1"/>
</dbReference>
<dbReference type="InterPro" id="IPR036690">
    <property type="entry name" value="Fdx_antiC-bd_sf"/>
</dbReference>
<dbReference type="InterPro" id="IPR045060">
    <property type="entry name" value="Phe-tRNA-ligase_IIc_bsu"/>
</dbReference>
<comment type="catalytic activity">
    <reaction evidence="14 15">
        <text>tRNA(Phe) + L-phenylalanine + ATP = L-phenylalanyl-tRNA(Phe) + AMP + diphosphate + H(+)</text>
        <dbReference type="Rhea" id="RHEA:19413"/>
        <dbReference type="Rhea" id="RHEA-COMP:9668"/>
        <dbReference type="Rhea" id="RHEA-COMP:9699"/>
        <dbReference type="ChEBI" id="CHEBI:15378"/>
        <dbReference type="ChEBI" id="CHEBI:30616"/>
        <dbReference type="ChEBI" id="CHEBI:33019"/>
        <dbReference type="ChEBI" id="CHEBI:58095"/>
        <dbReference type="ChEBI" id="CHEBI:78442"/>
        <dbReference type="ChEBI" id="CHEBI:78531"/>
        <dbReference type="ChEBI" id="CHEBI:456215"/>
        <dbReference type="EC" id="6.1.1.20"/>
    </reaction>
</comment>
<dbReference type="GO" id="GO:0005524">
    <property type="term" value="F:ATP binding"/>
    <property type="evidence" value="ECO:0007669"/>
    <property type="project" value="UniProtKB-UniRule"/>
</dbReference>
<dbReference type="PANTHER" id="PTHR10947:SF0">
    <property type="entry name" value="PHENYLALANINE--TRNA LIGASE BETA SUBUNIT"/>
    <property type="match status" value="1"/>
</dbReference>
<dbReference type="InterPro" id="IPR009061">
    <property type="entry name" value="DNA-bd_dom_put_sf"/>
</dbReference>
<dbReference type="HAMAP" id="MF_00283">
    <property type="entry name" value="Phe_tRNA_synth_beta1"/>
    <property type="match status" value="1"/>
</dbReference>
<feature type="binding site" evidence="15">
    <location>
        <position position="492"/>
    </location>
    <ligand>
        <name>Mg(2+)</name>
        <dbReference type="ChEBI" id="CHEBI:18420"/>
        <note>shared with alpha subunit</note>
    </ligand>
</feature>
<proteinExistence type="inferred from homology"/>
<dbReference type="InterPro" id="IPR045864">
    <property type="entry name" value="aa-tRNA-synth_II/BPL/LPL"/>
</dbReference>
<comment type="caution">
    <text evidence="15">Lacks conserved residue(s) required for the propagation of feature annotation.</text>
</comment>
<keyword evidence="9 15" id="KW-0067">ATP-binding</keyword>
<keyword evidence="5 16" id="KW-0820">tRNA-binding</keyword>
<dbReference type="InterPro" id="IPR004532">
    <property type="entry name" value="Phe-tRNA-ligase_IIc_bsu_bact"/>
</dbReference>
<keyword evidence="10 15" id="KW-0460">Magnesium</keyword>
<evidence type="ECO:0000256" key="13">
    <source>
        <dbReference type="ARBA" id="ARBA00023146"/>
    </source>
</evidence>
<dbReference type="PROSITE" id="PS50886">
    <property type="entry name" value="TRBD"/>
    <property type="match status" value="1"/>
</dbReference>
<dbReference type="PROSITE" id="PS51483">
    <property type="entry name" value="B5"/>
    <property type="match status" value="1"/>
</dbReference>
<feature type="domain" description="B5" evidence="19">
    <location>
        <begin position="429"/>
        <end position="504"/>
    </location>
</feature>
<dbReference type="Pfam" id="PF17759">
    <property type="entry name" value="tRNA_synthFbeta"/>
    <property type="match status" value="1"/>
</dbReference>
<evidence type="ECO:0000256" key="3">
    <source>
        <dbReference type="ARBA" id="ARBA00011209"/>
    </source>
</evidence>
<dbReference type="Pfam" id="PF03483">
    <property type="entry name" value="B3_4"/>
    <property type="match status" value="1"/>
</dbReference>
<feature type="binding site" evidence="15">
    <location>
        <position position="491"/>
    </location>
    <ligand>
        <name>Mg(2+)</name>
        <dbReference type="ChEBI" id="CHEBI:18420"/>
        <note>shared with alpha subunit</note>
    </ligand>
</feature>
<dbReference type="NCBIfam" id="TIGR00472">
    <property type="entry name" value="pheT_bact"/>
    <property type="match status" value="1"/>
</dbReference>
<evidence type="ECO:0000259" key="17">
    <source>
        <dbReference type="PROSITE" id="PS50886"/>
    </source>
</evidence>
<keyword evidence="21" id="KW-1185">Reference proteome</keyword>
<dbReference type="GO" id="GO:0009328">
    <property type="term" value="C:phenylalanine-tRNA ligase complex"/>
    <property type="evidence" value="ECO:0007669"/>
    <property type="project" value="TreeGrafter"/>
</dbReference>
<evidence type="ECO:0000256" key="1">
    <source>
        <dbReference type="ARBA" id="ARBA00004496"/>
    </source>
</evidence>
<gene>
    <name evidence="15 20" type="primary">pheT</name>
    <name evidence="20" type="ORF">D9V65_00545</name>
</gene>
<keyword evidence="8 15" id="KW-0547">Nucleotide-binding</keyword>
<dbReference type="Pfam" id="PF03484">
    <property type="entry name" value="B5"/>
    <property type="match status" value="1"/>
</dbReference>
<dbReference type="InterPro" id="IPR041616">
    <property type="entry name" value="PheRS_beta_core"/>
</dbReference>
<dbReference type="Gene3D" id="3.30.930.10">
    <property type="entry name" value="Bira Bifunctional Protein, Domain 2"/>
    <property type="match status" value="1"/>
</dbReference>
<name>A0A4D6XZ00_9GAMM</name>
<dbReference type="PROSITE" id="PS51447">
    <property type="entry name" value="FDX_ACB"/>
    <property type="match status" value="1"/>
</dbReference>
<dbReference type="EC" id="6.1.1.20" evidence="15"/>
<keyword evidence="4 15" id="KW-0963">Cytoplasm</keyword>
<dbReference type="OrthoDB" id="9805455at2"/>
<evidence type="ECO:0000256" key="7">
    <source>
        <dbReference type="ARBA" id="ARBA00022723"/>
    </source>
</evidence>
<dbReference type="SMART" id="SM00874">
    <property type="entry name" value="B5"/>
    <property type="match status" value="1"/>
</dbReference>
<dbReference type="EMBL" id="CP033012">
    <property type="protein sequence ID" value="QCI19240.1"/>
    <property type="molecule type" value="Genomic_DNA"/>
</dbReference>
<feature type="binding site" evidence="15">
    <location>
        <position position="482"/>
    </location>
    <ligand>
        <name>Mg(2+)</name>
        <dbReference type="ChEBI" id="CHEBI:18420"/>
        <note>shared with alpha subunit</note>
    </ligand>
</feature>
<dbReference type="GO" id="GO:0006432">
    <property type="term" value="P:phenylalanyl-tRNA aminoacylation"/>
    <property type="evidence" value="ECO:0007669"/>
    <property type="project" value="UniProtKB-UniRule"/>
</dbReference>
<comment type="cofactor">
    <cofactor evidence="15">
        <name>Mg(2+)</name>
        <dbReference type="ChEBI" id="CHEBI:18420"/>
    </cofactor>
    <text evidence="15">Binds 2 magnesium ions per tetramer.</text>
</comment>
<keyword evidence="13 15" id="KW-0030">Aminoacyl-tRNA synthetase</keyword>
<protein>
    <recommendedName>
        <fullName evidence="15">Phenylalanine--tRNA ligase beta subunit</fullName>
        <ecNumber evidence="15">6.1.1.20</ecNumber>
    </recommendedName>
    <alternativeName>
        <fullName evidence="15">Phenylalanyl-tRNA synthetase beta subunit</fullName>
        <shortName evidence="15">PheRS</shortName>
    </alternativeName>
</protein>
<dbReference type="CDD" id="cd00769">
    <property type="entry name" value="PheRS_beta_core"/>
    <property type="match status" value="1"/>
</dbReference>
<comment type="subunit">
    <text evidence="3 15">Tetramer of two alpha and two beta subunits.</text>
</comment>
<evidence type="ECO:0000256" key="11">
    <source>
        <dbReference type="ARBA" id="ARBA00022884"/>
    </source>
</evidence>
<comment type="similarity">
    <text evidence="2 15">Belongs to the phenylalanyl-tRNA synthetase beta subunit family. Type 1 subfamily.</text>
</comment>
<dbReference type="Pfam" id="PF03147">
    <property type="entry name" value="FDX-ACB"/>
    <property type="match status" value="1"/>
</dbReference>
<feature type="domain" description="FDX-ACB" evidence="18">
    <location>
        <begin position="729"/>
        <end position="822"/>
    </location>
</feature>
<dbReference type="SUPFAM" id="SSF54991">
    <property type="entry name" value="Anticodon-binding domain of PheRS"/>
    <property type="match status" value="1"/>
</dbReference>
<dbReference type="GO" id="GO:0000049">
    <property type="term" value="F:tRNA binding"/>
    <property type="evidence" value="ECO:0007669"/>
    <property type="project" value="UniProtKB-UniRule"/>
</dbReference>
<evidence type="ECO:0000256" key="12">
    <source>
        <dbReference type="ARBA" id="ARBA00022917"/>
    </source>
</evidence>
<dbReference type="Gene3D" id="3.30.56.10">
    <property type="match status" value="2"/>
</dbReference>
<dbReference type="InterPro" id="IPR002547">
    <property type="entry name" value="tRNA-bd_dom"/>
</dbReference>